<dbReference type="OrthoDB" id="247668at2"/>
<dbReference type="InterPro" id="IPR036291">
    <property type="entry name" value="NAD(P)-bd_dom_sf"/>
</dbReference>
<dbReference type="InterPro" id="IPR013332">
    <property type="entry name" value="KPR_N"/>
</dbReference>
<proteinExistence type="inferred from homology"/>
<dbReference type="NCBIfam" id="TIGR00745">
    <property type="entry name" value="apbA_panE"/>
    <property type="match status" value="1"/>
</dbReference>
<dbReference type="Gene3D" id="3.40.50.720">
    <property type="entry name" value="NAD(P)-binding Rossmann-like Domain"/>
    <property type="match status" value="1"/>
</dbReference>
<evidence type="ECO:0000259" key="12">
    <source>
        <dbReference type="Pfam" id="PF08546"/>
    </source>
</evidence>
<dbReference type="RefSeq" id="WP_106512875.1">
    <property type="nucleotide sequence ID" value="NZ_PXYI01000003.1"/>
</dbReference>
<dbReference type="PANTHER" id="PTHR43765">
    <property type="entry name" value="2-DEHYDROPANTOATE 2-REDUCTASE-RELATED"/>
    <property type="match status" value="1"/>
</dbReference>
<dbReference type="SUPFAM" id="SSF48179">
    <property type="entry name" value="6-phosphogluconate dehydrogenase C-terminal domain-like"/>
    <property type="match status" value="1"/>
</dbReference>
<evidence type="ECO:0000259" key="11">
    <source>
        <dbReference type="Pfam" id="PF02558"/>
    </source>
</evidence>
<dbReference type="PANTHER" id="PTHR43765:SF2">
    <property type="entry name" value="2-DEHYDROPANTOATE 2-REDUCTASE"/>
    <property type="match status" value="1"/>
</dbReference>
<dbReference type="SUPFAM" id="SSF51735">
    <property type="entry name" value="NAD(P)-binding Rossmann-fold domains"/>
    <property type="match status" value="1"/>
</dbReference>
<gene>
    <name evidence="13" type="ORF">C7I55_10490</name>
</gene>
<dbReference type="EC" id="1.1.1.169" evidence="3 10"/>
<dbReference type="Pfam" id="PF02558">
    <property type="entry name" value="ApbA"/>
    <property type="match status" value="1"/>
</dbReference>
<evidence type="ECO:0000256" key="4">
    <source>
        <dbReference type="ARBA" id="ARBA00019465"/>
    </source>
</evidence>
<evidence type="ECO:0000256" key="10">
    <source>
        <dbReference type="RuleBase" id="RU362068"/>
    </source>
</evidence>
<dbReference type="UniPathway" id="UPA00028">
    <property type="reaction ID" value="UER00004"/>
</dbReference>
<organism evidence="13 14">
    <name type="scientific">Allosphingosinicella deserti</name>
    <dbReference type="NCBI Taxonomy" id="2116704"/>
    <lineage>
        <taxon>Bacteria</taxon>
        <taxon>Pseudomonadati</taxon>
        <taxon>Pseudomonadota</taxon>
        <taxon>Alphaproteobacteria</taxon>
        <taxon>Sphingomonadales</taxon>
        <taxon>Sphingomonadaceae</taxon>
        <taxon>Allosphingosinicella</taxon>
    </lineage>
</organism>
<dbReference type="GO" id="GO:0008677">
    <property type="term" value="F:2-dehydropantoate 2-reductase activity"/>
    <property type="evidence" value="ECO:0007669"/>
    <property type="project" value="UniProtKB-EC"/>
</dbReference>
<dbReference type="Pfam" id="PF08546">
    <property type="entry name" value="ApbA_C"/>
    <property type="match status" value="1"/>
</dbReference>
<evidence type="ECO:0000256" key="6">
    <source>
        <dbReference type="ARBA" id="ARBA00022857"/>
    </source>
</evidence>
<dbReference type="InterPro" id="IPR050838">
    <property type="entry name" value="Ketopantoate_reductase"/>
</dbReference>
<reference evidence="13 14" key="1">
    <citation type="submission" date="2018-03" db="EMBL/GenBank/DDBJ databases">
        <title>The draft genome of Sphingosinicella sp. GL-C-18.</title>
        <authorList>
            <person name="Liu L."/>
            <person name="Li L."/>
            <person name="Liang L."/>
            <person name="Zhang X."/>
            <person name="Wang T."/>
        </authorList>
    </citation>
    <scope>NUCLEOTIDE SEQUENCE [LARGE SCALE GENOMIC DNA]</scope>
    <source>
        <strain evidence="13 14">GL-C-18</strain>
    </source>
</reference>
<dbReference type="GO" id="GO:0015940">
    <property type="term" value="P:pantothenate biosynthetic process"/>
    <property type="evidence" value="ECO:0007669"/>
    <property type="project" value="UniProtKB-UniPathway"/>
</dbReference>
<evidence type="ECO:0000256" key="8">
    <source>
        <dbReference type="ARBA" id="ARBA00032024"/>
    </source>
</evidence>
<dbReference type="Proteomes" id="UP000241167">
    <property type="component" value="Unassembled WGS sequence"/>
</dbReference>
<dbReference type="InterPro" id="IPR003710">
    <property type="entry name" value="ApbA"/>
</dbReference>
<evidence type="ECO:0000313" key="13">
    <source>
        <dbReference type="EMBL" id="PSJ40723.1"/>
    </source>
</evidence>
<feature type="domain" description="Ketopantoate reductase N-terminal" evidence="11">
    <location>
        <begin position="4"/>
        <end position="143"/>
    </location>
</feature>
<comment type="similarity">
    <text evidence="2 10">Belongs to the ketopantoate reductase family.</text>
</comment>
<accession>A0A2P7QRW7</accession>
<dbReference type="GO" id="GO:0005737">
    <property type="term" value="C:cytoplasm"/>
    <property type="evidence" value="ECO:0007669"/>
    <property type="project" value="TreeGrafter"/>
</dbReference>
<comment type="catalytic activity">
    <reaction evidence="9 10">
        <text>(R)-pantoate + NADP(+) = 2-dehydropantoate + NADPH + H(+)</text>
        <dbReference type="Rhea" id="RHEA:16233"/>
        <dbReference type="ChEBI" id="CHEBI:11561"/>
        <dbReference type="ChEBI" id="CHEBI:15378"/>
        <dbReference type="ChEBI" id="CHEBI:15980"/>
        <dbReference type="ChEBI" id="CHEBI:57783"/>
        <dbReference type="ChEBI" id="CHEBI:58349"/>
        <dbReference type="EC" id="1.1.1.169"/>
    </reaction>
</comment>
<comment type="caution">
    <text evidence="13">The sequence shown here is derived from an EMBL/GenBank/DDBJ whole genome shotgun (WGS) entry which is preliminary data.</text>
</comment>
<evidence type="ECO:0000256" key="1">
    <source>
        <dbReference type="ARBA" id="ARBA00004994"/>
    </source>
</evidence>
<evidence type="ECO:0000256" key="7">
    <source>
        <dbReference type="ARBA" id="ARBA00023002"/>
    </source>
</evidence>
<sequence>MTRIAVIGAGAIGGTAAAWLAQNEALDVALCVRTPIQSLHVETPSGPLSPRVTVWSSPAEARSVDWVLIATKAYDSEAAASWLPMLMAPSTCVAILQNGVEHRARVQGLVEDDRVVPAIVDIPAERNAPGRIHQRRTGSIFVADDQAGRAFVSLFAHTPIAVATTPDLRTAAWRKLAVNCAGAVNALTLQPGGISRNDDVAELMRGLIRECIAVGRAEGADLPDGLADDVVAGYRAGPADSVNSLLADRLAGRPMEIDARNGVIVRLGTRHGIATPLNAMAATLLRAVSPGGNKSTVPVPRPG</sequence>
<keyword evidence="7 10" id="KW-0560">Oxidoreductase</keyword>
<protein>
    <recommendedName>
        <fullName evidence="4 10">2-dehydropantoate 2-reductase</fullName>
        <ecNumber evidence="3 10">1.1.1.169</ecNumber>
    </recommendedName>
    <alternativeName>
        <fullName evidence="8 10">Ketopantoate reductase</fullName>
    </alternativeName>
</protein>
<comment type="function">
    <text evidence="10">Catalyzes the NADPH-dependent reduction of ketopantoate into pantoic acid.</text>
</comment>
<evidence type="ECO:0000256" key="2">
    <source>
        <dbReference type="ARBA" id="ARBA00007870"/>
    </source>
</evidence>
<keyword evidence="6 10" id="KW-0521">NADP</keyword>
<evidence type="ECO:0000256" key="9">
    <source>
        <dbReference type="ARBA" id="ARBA00048793"/>
    </source>
</evidence>
<evidence type="ECO:0000313" key="14">
    <source>
        <dbReference type="Proteomes" id="UP000241167"/>
    </source>
</evidence>
<dbReference type="InterPro" id="IPR013328">
    <property type="entry name" value="6PGD_dom2"/>
</dbReference>
<dbReference type="EMBL" id="PXYI01000003">
    <property type="protein sequence ID" value="PSJ40723.1"/>
    <property type="molecule type" value="Genomic_DNA"/>
</dbReference>
<evidence type="ECO:0000256" key="5">
    <source>
        <dbReference type="ARBA" id="ARBA00022655"/>
    </source>
</evidence>
<dbReference type="InterPro" id="IPR008927">
    <property type="entry name" value="6-PGluconate_DH-like_C_sf"/>
</dbReference>
<dbReference type="GO" id="GO:0050661">
    <property type="term" value="F:NADP binding"/>
    <property type="evidence" value="ECO:0007669"/>
    <property type="project" value="TreeGrafter"/>
</dbReference>
<feature type="domain" description="Ketopantoate reductase C-terminal" evidence="12">
    <location>
        <begin position="167"/>
        <end position="288"/>
    </location>
</feature>
<dbReference type="Gene3D" id="1.10.1040.10">
    <property type="entry name" value="N-(1-d-carboxylethyl)-l-norvaline Dehydrogenase, domain 2"/>
    <property type="match status" value="1"/>
</dbReference>
<keyword evidence="5 10" id="KW-0566">Pantothenate biosynthesis</keyword>
<dbReference type="NCBIfam" id="NF005091">
    <property type="entry name" value="PRK06522.2-2"/>
    <property type="match status" value="1"/>
</dbReference>
<name>A0A2P7QRW7_9SPHN</name>
<dbReference type="AlphaFoldDB" id="A0A2P7QRW7"/>
<keyword evidence="14" id="KW-1185">Reference proteome</keyword>
<evidence type="ECO:0000256" key="3">
    <source>
        <dbReference type="ARBA" id="ARBA00013014"/>
    </source>
</evidence>
<dbReference type="InterPro" id="IPR013752">
    <property type="entry name" value="KPA_reductase"/>
</dbReference>
<comment type="pathway">
    <text evidence="1 10">Cofactor biosynthesis; (R)-pantothenate biosynthesis; (R)-pantoate from 3-methyl-2-oxobutanoate: step 2/2.</text>
</comment>